<dbReference type="Pfam" id="PF01161">
    <property type="entry name" value="PBP"/>
    <property type="match status" value="1"/>
</dbReference>
<evidence type="ECO:0000313" key="3">
    <source>
        <dbReference type="Proteomes" id="UP001154282"/>
    </source>
</evidence>
<evidence type="ECO:0000313" key="2">
    <source>
        <dbReference type="EMBL" id="CAI0431078.1"/>
    </source>
</evidence>
<name>A0AAV0L9J2_9ROSI</name>
<accession>A0AAV0L9J2</accession>
<dbReference type="InterPro" id="IPR001858">
    <property type="entry name" value="Phosphatidylethanolamine-bd_CS"/>
</dbReference>
<sequence>MARTSIEPLIVGKVIGDVLDPFHPLVELTVHYGSRKISNGCEIKPSAALQKPFVQILRDAPPPISSVLYTLVMVDPDAPSPSEPRLREWLHWVMVDIPEGSDATKGQELVPYVGPQPPTGIHRYVFALFRQERALMDRSVAVAPPEMRGNFCTRHFAARNGLGLPVAAVYFNSRKEPAVKKRC</sequence>
<gene>
    <name evidence="2" type="ORF">LITE_LOCUS22902</name>
</gene>
<dbReference type="AlphaFoldDB" id="A0AAV0L9J2"/>
<dbReference type="InterPro" id="IPR008914">
    <property type="entry name" value="PEBP"/>
</dbReference>
<dbReference type="InterPro" id="IPR035810">
    <property type="entry name" value="PEBP_euk"/>
</dbReference>
<evidence type="ECO:0000256" key="1">
    <source>
        <dbReference type="ARBA" id="ARBA00007091"/>
    </source>
</evidence>
<proteinExistence type="inferred from homology"/>
<dbReference type="PANTHER" id="PTHR11362:SF145">
    <property type="entry name" value="PROTEIN MOTHER OF FT AND TFL1-LIKE"/>
    <property type="match status" value="1"/>
</dbReference>
<dbReference type="SUPFAM" id="SSF49777">
    <property type="entry name" value="PEBP-like"/>
    <property type="match status" value="1"/>
</dbReference>
<organism evidence="2 3">
    <name type="scientific">Linum tenue</name>
    <dbReference type="NCBI Taxonomy" id="586396"/>
    <lineage>
        <taxon>Eukaryota</taxon>
        <taxon>Viridiplantae</taxon>
        <taxon>Streptophyta</taxon>
        <taxon>Embryophyta</taxon>
        <taxon>Tracheophyta</taxon>
        <taxon>Spermatophyta</taxon>
        <taxon>Magnoliopsida</taxon>
        <taxon>eudicotyledons</taxon>
        <taxon>Gunneridae</taxon>
        <taxon>Pentapetalae</taxon>
        <taxon>rosids</taxon>
        <taxon>fabids</taxon>
        <taxon>Malpighiales</taxon>
        <taxon>Linaceae</taxon>
        <taxon>Linum</taxon>
    </lineage>
</organism>
<comment type="similarity">
    <text evidence="1">Belongs to the phosphatidylethanolamine-binding protein family.</text>
</comment>
<dbReference type="EMBL" id="CAMGYJ010000006">
    <property type="protein sequence ID" value="CAI0431078.1"/>
    <property type="molecule type" value="Genomic_DNA"/>
</dbReference>
<keyword evidence="3" id="KW-1185">Reference proteome</keyword>
<dbReference type="Gene3D" id="3.90.280.10">
    <property type="entry name" value="PEBP-like"/>
    <property type="match status" value="1"/>
</dbReference>
<dbReference type="CDD" id="cd00866">
    <property type="entry name" value="PEBP_euk"/>
    <property type="match status" value="1"/>
</dbReference>
<reference evidence="2" key="1">
    <citation type="submission" date="2022-08" db="EMBL/GenBank/DDBJ databases">
        <authorList>
            <person name="Gutierrez-Valencia J."/>
        </authorList>
    </citation>
    <scope>NUCLEOTIDE SEQUENCE</scope>
</reference>
<dbReference type="PANTHER" id="PTHR11362">
    <property type="entry name" value="PHOSPHATIDYLETHANOLAMINE-BINDING PROTEIN"/>
    <property type="match status" value="1"/>
</dbReference>
<protein>
    <submittedName>
        <fullName evidence="2">Uncharacterized protein</fullName>
    </submittedName>
</protein>
<dbReference type="Proteomes" id="UP001154282">
    <property type="component" value="Unassembled WGS sequence"/>
</dbReference>
<dbReference type="InterPro" id="IPR036610">
    <property type="entry name" value="PEBP-like_sf"/>
</dbReference>
<comment type="caution">
    <text evidence="2">The sequence shown here is derived from an EMBL/GenBank/DDBJ whole genome shotgun (WGS) entry which is preliminary data.</text>
</comment>
<dbReference type="PROSITE" id="PS01220">
    <property type="entry name" value="PBP"/>
    <property type="match status" value="1"/>
</dbReference>